<feature type="region of interest" description="Disordered" evidence="10">
    <location>
        <begin position="235"/>
        <end position="262"/>
    </location>
</feature>
<feature type="region of interest" description="Disordered" evidence="10">
    <location>
        <begin position="1"/>
        <end position="67"/>
    </location>
</feature>
<proteinExistence type="predicted"/>
<dbReference type="PROSITE" id="PS50023">
    <property type="entry name" value="LIM_DOMAIN_2"/>
    <property type="match status" value="2"/>
</dbReference>
<evidence type="ECO:0000256" key="1">
    <source>
        <dbReference type="ARBA" id="ARBA00004123"/>
    </source>
</evidence>
<organism evidence="12 13">
    <name type="scientific">Orchesella cincta</name>
    <name type="common">Springtail</name>
    <name type="synonym">Podura cincta</name>
    <dbReference type="NCBI Taxonomy" id="48709"/>
    <lineage>
        <taxon>Eukaryota</taxon>
        <taxon>Metazoa</taxon>
        <taxon>Ecdysozoa</taxon>
        <taxon>Arthropoda</taxon>
        <taxon>Hexapoda</taxon>
        <taxon>Collembola</taxon>
        <taxon>Entomobryomorpha</taxon>
        <taxon>Entomobryoidea</taxon>
        <taxon>Orchesellidae</taxon>
        <taxon>Orchesellinae</taxon>
        <taxon>Orchesella</taxon>
    </lineage>
</organism>
<dbReference type="PROSITE" id="PS00478">
    <property type="entry name" value="LIM_DOMAIN_1"/>
    <property type="match status" value="1"/>
</dbReference>
<feature type="compositionally biased region" description="Polar residues" evidence="10">
    <location>
        <begin position="36"/>
        <end position="49"/>
    </location>
</feature>
<dbReference type="GO" id="GO:0005634">
    <property type="term" value="C:nucleus"/>
    <property type="evidence" value="ECO:0007669"/>
    <property type="project" value="UniProtKB-SubCell"/>
</dbReference>
<dbReference type="InterPro" id="IPR050945">
    <property type="entry name" value="LMO_RBTN_TF"/>
</dbReference>
<feature type="compositionally biased region" description="Gly residues" evidence="10">
    <location>
        <begin position="54"/>
        <end position="66"/>
    </location>
</feature>
<name>A0A1D2N6U7_ORCCI</name>
<dbReference type="Gene3D" id="2.10.110.10">
    <property type="entry name" value="Cysteine Rich Protein"/>
    <property type="match status" value="2"/>
</dbReference>
<dbReference type="SUPFAM" id="SSF57716">
    <property type="entry name" value="Glucocorticoid receptor-like (DNA-binding domain)"/>
    <property type="match status" value="3"/>
</dbReference>
<dbReference type="PANTHER" id="PTHR45787:SF13">
    <property type="entry name" value="LD11652P"/>
    <property type="match status" value="1"/>
</dbReference>
<gene>
    <name evidence="12" type="ORF">Ocin01_05694</name>
</gene>
<evidence type="ECO:0000256" key="9">
    <source>
        <dbReference type="PROSITE-ProRule" id="PRU00125"/>
    </source>
</evidence>
<protein>
    <submittedName>
        <fullName evidence="12">LIM domain transcription factor LMO4</fullName>
    </submittedName>
</protein>
<dbReference type="AlphaFoldDB" id="A0A1D2N6U7"/>
<dbReference type="STRING" id="48709.A0A1D2N6U7"/>
<dbReference type="OrthoDB" id="6352355at2759"/>
<feature type="compositionally biased region" description="Basic residues" evidence="10">
    <location>
        <begin position="250"/>
        <end position="262"/>
    </location>
</feature>
<evidence type="ECO:0000256" key="3">
    <source>
        <dbReference type="ARBA" id="ARBA00022737"/>
    </source>
</evidence>
<evidence type="ECO:0000313" key="12">
    <source>
        <dbReference type="EMBL" id="ODN00989.1"/>
    </source>
</evidence>
<accession>A0A1D2N6U7</accession>
<evidence type="ECO:0000256" key="7">
    <source>
        <dbReference type="ARBA" id="ARBA00023155"/>
    </source>
</evidence>
<evidence type="ECO:0000259" key="11">
    <source>
        <dbReference type="PROSITE" id="PS50023"/>
    </source>
</evidence>
<dbReference type="GO" id="GO:0046872">
    <property type="term" value="F:metal ion binding"/>
    <property type="evidence" value="ECO:0007669"/>
    <property type="project" value="UniProtKB-KW"/>
</dbReference>
<comment type="subcellular location">
    <subcellularLocation>
        <location evidence="1">Nucleus</location>
    </subcellularLocation>
</comment>
<dbReference type="SMART" id="SM00132">
    <property type="entry name" value="LIM"/>
    <property type="match status" value="2"/>
</dbReference>
<evidence type="ECO:0000256" key="8">
    <source>
        <dbReference type="ARBA" id="ARBA00023242"/>
    </source>
</evidence>
<dbReference type="OMA" id="WARNVKS"/>
<dbReference type="Proteomes" id="UP000094527">
    <property type="component" value="Unassembled WGS sequence"/>
</dbReference>
<keyword evidence="2 9" id="KW-0479">Metal-binding</keyword>
<dbReference type="PANTHER" id="PTHR45787">
    <property type="entry name" value="LD11652P"/>
    <property type="match status" value="1"/>
</dbReference>
<keyword evidence="8" id="KW-0539">Nucleus</keyword>
<dbReference type="EMBL" id="LJIJ01000177">
    <property type="protein sequence ID" value="ODN00989.1"/>
    <property type="molecule type" value="Genomic_DNA"/>
</dbReference>
<comment type="caution">
    <text evidence="12">The sequence shown here is derived from an EMBL/GenBank/DDBJ whole genome shotgun (WGS) entry which is preliminary data.</text>
</comment>
<evidence type="ECO:0000256" key="2">
    <source>
        <dbReference type="ARBA" id="ARBA00022723"/>
    </source>
</evidence>
<dbReference type="FunFam" id="2.10.110.10:FF:000006">
    <property type="entry name" value="LIM homeobox transcription factor 1-beta"/>
    <property type="match status" value="1"/>
</dbReference>
<keyword evidence="13" id="KW-1185">Reference proteome</keyword>
<keyword evidence="5 9" id="KW-0440">LIM domain</keyword>
<sequence length="262" mass="26927">MLNNGHVSGMGTPDPVNQGPGPSSGSNGGPMYGHPGSNNGPDLPPNSSFLGHGPPCGGGGGGGPGPVNGLMGHHSGGICSQMSLNQNPTCPPNTKLCGGCNGPIMERYLLHALDRYWHHTCLKCSACGATLADVGGSCFTRDGMILCRHDYLRIFGNGGLCTGCGLGIPPSEYVMKAGMSPPGASPPYVFHVKCFICSKCGCRLVPGDRYSVLNGALFCEQDALKMMKNGIGSPSNANVATSNGPTTAPRKGKVGRPRRSRD</sequence>
<reference evidence="12 13" key="1">
    <citation type="journal article" date="2016" name="Genome Biol. Evol.">
        <title>Gene Family Evolution Reflects Adaptation to Soil Environmental Stressors in the Genome of the Collembolan Orchesella cincta.</title>
        <authorList>
            <person name="Faddeeva-Vakhrusheva A."/>
            <person name="Derks M.F."/>
            <person name="Anvar S.Y."/>
            <person name="Agamennone V."/>
            <person name="Suring W."/>
            <person name="Smit S."/>
            <person name="van Straalen N.M."/>
            <person name="Roelofs D."/>
        </authorList>
    </citation>
    <scope>NUCLEOTIDE SEQUENCE [LARGE SCALE GENOMIC DNA]</scope>
    <source>
        <tissue evidence="12">Mixed pool</tissue>
    </source>
</reference>
<keyword evidence="7" id="KW-0371">Homeobox</keyword>
<evidence type="ECO:0000256" key="5">
    <source>
        <dbReference type="ARBA" id="ARBA00023038"/>
    </source>
</evidence>
<feature type="domain" description="LIM zinc-binding" evidence="11">
    <location>
        <begin position="159"/>
        <end position="229"/>
    </location>
</feature>
<keyword evidence="4 9" id="KW-0862">Zinc</keyword>
<feature type="compositionally biased region" description="Polar residues" evidence="10">
    <location>
        <begin position="235"/>
        <end position="246"/>
    </location>
</feature>
<keyword evidence="3" id="KW-0677">Repeat</keyword>
<evidence type="ECO:0000313" key="13">
    <source>
        <dbReference type="Proteomes" id="UP000094527"/>
    </source>
</evidence>
<evidence type="ECO:0000256" key="6">
    <source>
        <dbReference type="ARBA" id="ARBA00023125"/>
    </source>
</evidence>
<feature type="domain" description="LIM zinc-binding" evidence="11">
    <location>
        <begin position="95"/>
        <end position="157"/>
    </location>
</feature>
<dbReference type="Pfam" id="PF00412">
    <property type="entry name" value="LIM"/>
    <property type="match status" value="2"/>
</dbReference>
<dbReference type="InterPro" id="IPR001781">
    <property type="entry name" value="Znf_LIM"/>
</dbReference>
<keyword evidence="6" id="KW-0238">DNA-binding</keyword>
<evidence type="ECO:0000256" key="4">
    <source>
        <dbReference type="ARBA" id="ARBA00022833"/>
    </source>
</evidence>
<evidence type="ECO:0000256" key="10">
    <source>
        <dbReference type="SAM" id="MobiDB-lite"/>
    </source>
</evidence>
<dbReference type="GO" id="GO:0003677">
    <property type="term" value="F:DNA binding"/>
    <property type="evidence" value="ECO:0007669"/>
    <property type="project" value="UniProtKB-KW"/>
</dbReference>